<evidence type="ECO:0000313" key="11">
    <source>
        <dbReference type="Proteomes" id="UP001161391"/>
    </source>
</evidence>
<feature type="transmembrane region" description="Helical" evidence="8">
    <location>
        <begin position="171"/>
        <end position="194"/>
    </location>
</feature>
<feature type="transmembrane region" description="Helical" evidence="8">
    <location>
        <begin position="374"/>
        <end position="395"/>
    </location>
</feature>
<evidence type="ECO:0000256" key="2">
    <source>
        <dbReference type="ARBA" id="ARBA00022475"/>
    </source>
</evidence>
<keyword evidence="3" id="KW-0328">Glycosyltransferase</keyword>
<dbReference type="Pfam" id="PF13231">
    <property type="entry name" value="PMT_2"/>
    <property type="match status" value="1"/>
</dbReference>
<evidence type="ECO:0000259" key="9">
    <source>
        <dbReference type="Pfam" id="PF13231"/>
    </source>
</evidence>
<feature type="transmembrane region" description="Helical" evidence="8">
    <location>
        <begin position="294"/>
        <end position="313"/>
    </location>
</feature>
<evidence type="ECO:0000313" key="10">
    <source>
        <dbReference type="EMBL" id="GLQ25009.1"/>
    </source>
</evidence>
<feature type="transmembrane region" description="Helical" evidence="8">
    <location>
        <begin position="99"/>
        <end position="119"/>
    </location>
</feature>
<comment type="caution">
    <text evidence="10">The sequence shown here is derived from an EMBL/GenBank/DDBJ whole genome shotgun (WGS) entry which is preliminary data.</text>
</comment>
<reference evidence="10" key="2">
    <citation type="submission" date="2023-01" db="EMBL/GenBank/DDBJ databases">
        <title>Draft genome sequence of Algimonas ampicilliniresistens strain NBRC 108219.</title>
        <authorList>
            <person name="Sun Q."/>
            <person name="Mori K."/>
        </authorList>
    </citation>
    <scope>NUCLEOTIDE SEQUENCE</scope>
    <source>
        <strain evidence="10">NBRC 108219</strain>
    </source>
</reference>
<name>A0ABQ5VBZ2_9PROT</name>
<keyword evidence="7 8" id="KW-0472">Membrane</keyword>
<evidence type="ECO:0000256" key="5">
    <source>
        <dbReference type="ARBA" id="ARBA00022692"/>
    </source>
</evidence>
<keyword evidence="4" id="KW-0808">Transferase</keyword>
<feature type="transmembrane region" description="Helical" evidence="8">
    <location>
        <begin position="125"/>
        <end position="142"/>
    </location>
</feature>
<evidence type="ECO:0000256" key="8">
    <source>
        <dbReference type="SAM" id="Phobius"/>
    </source>
</evidence>
<keyword evidence="5 8" id="KW-0812">Transmembrane</keyword>
<reference evidence="10" key="1">
    <citation type="journal article" date="2014" name="Int. J. Syst. Evol. Microbiol.">
        <title>Complete genome of a new Firmicutes species belonging to the dominant human colonic microbiota ('Ruminococcus bicirculans') reveals two chromosomes and a selective capacity to utilize plant glucans.</title>
        <authorList>
            <consortium name="NISC Comparative Sequencing Program"/>
            <person name="Wegmann U."/>
            <person name="Louis P."/>
            <person name="Goesmann A."/>
            <person name="Henrissat B."/>
            <person name="Duncan S.H."/>
            <person name="Flint H.J."/>
        </authorList>
    </citation>
    <scope>NUCLEOTIDE SEQUENCE</scope>
    <source>
        <strain evidence="10">NBRC 108219</strain>
    </source>
</reference>
<dbReference type="Proteomes" id="UP001161391">
    <property type="component" value="Unassembled WGS sequence"/>
</dbReference>
<feature type="domain" description="Glycosyltransferase RgtA/B/C/D-like" evidence="9">
    <location>
        <begin position="94"/>
        <end position="226"/>
    </location>
</feature>
<evidence type="ECO:0000256" key="6">
    <source>
        <dbReference type="ARBA" id="ARBA00022989"/>
    </source>
</evidence>
<feature type="transmembrane region" description="Helical" evidence="8">
    <location>
        <begin position="263"/>
        <end position="287"/>
    </location>
</feature>
<evidence type="ECO:0000256" key="7">
    <source>
        <dbReference type="ARBA" id="ARBA00023136"/>
    </source>
</evidence>
<sequence>MLDWSSNTRRDLLILSLIGLLAFLPGLASLPPIDRDEARYTQATVQMVETGDLIDIRFQDDARHKKPAGAYWAQLASLTVTGQIDDVKRGERAILAHRLPSVLGALIAIWATYLAGLTLFGRREALLGAGLLAVSVSLVFEAHIAKTDAMLAGACAVVLYGLAARKSWPVWLGMAAGMLLKGPVILSIAFLGLIGSAIWDRSMDRVRAVMRPMPILVALLITLPWFIAIGIQTDGAFFAEALGNDFGGKLAGAQETHGGAPGYYLMTTLIMFWPGILAVPVAALFAWRNHHRSNVRLLLAWLLPMWLILEFVPTKLPHYTLPLYPALALLAGAGWVQLVDARKSRLFGLIIVLLIGGVLSVVVAATLWTALSPIWVGLIAAGLIGLAIAASLSIWRGQDMRGIALAALFLAAGFGGVLANSPLLDLSPRIAAQLPSGQRVVSPDYREPSLVFLAGTDTHLSRQEVAPGDALLLSQDTNAPSCAVASATVEGTNYAKGQEMVLTVFETENCGTDELSDWATTAP</sequence>
<dbReference type="EMBL" id="BSNK01000002">
    <property type="protein sequence ID" value="GLQ25009.1"/>
    <property type="molecule type" value="Genomic_DNA"/>
</dbReference>
<feature type="transmembrane region" description="Helical" evidence="8">
    <location>
        <begin position="215"/>
        <end position="233"/>
    </location>
</feature>
<keyword evidence="2" id="KW-1003">Cell membrane</keyword>
<feature type="transmembrane region" description="Helical" evidence="8">
    <location>
        <begin position="346"/>
        <end position="368"/>
    </location>
</feature>
<evidence type="ECO:0000256" key="3">
    <source>
        <dbReference type="ARBA" id="ARBA00022676"/>
    </source>
</evidence>
<evidence type="ECO:0000256" key="1">
    <source>
        <dbReference type="ARBA" id="ARBA00004651"/>
    </source>
</evidence>
<feature type="transmembrane region" description="Helical" evidence="8">
    <location>
        <begin position="12"/>
        <end position="30"/>
    </location>
</feature>
<dbReference type="PANTHER" id="PTHR33908:SF3">
    <property type="entry name" value="UNDECAPRENYL PHOSPHATE-ALPHA-4-AMINO-4-DEOXY-L-ARABINOSE ARABINOSYL TRANSFERASE"/>
    <property type="match status" value="1"/>
</dbReference>
<accession>A0ABQ5VBZ2</accession>
<dbReference type="PANTHER" id="PTHR33908">
    <property type="entry name" value="MANNOSYLTRANSFERASE YKCB-RELATED"/>
    <property type="match status" value="1"/>
</dbReference>
<dbReference type="RefSeq" id="WP_284392066.1">
    <property type="nucleotide sequence ID" value="NZ_BSNK01000002.1"/>
</dbReference>
<gene>
    <name evidence="10" type="ORF">GCM10007853_28830</name>
</gene>
<dbReference type="InterPro" id="IPR038731">
    <property type="entry name" value="RgtA/B/C-like"/>
</dbReference>
<keyword evidence="6 8" id="KW-1133">Transmembrane helix</keyword>
<keyword evidence="11" id="KW-1185">Reference proteome</keyword>
<feature type="transmembrane region" description="Helical" evidence="8">
    <location>
        <begin position="402"/>
        <end position="419"/>
    </location>
</feature>
<protein>
    <submittedName>
        <fullName evidence="10">Glucosyltransferase</fullName>
    </submittedName>
</protein>
<comment type="subcellular location">
    <subcellularLocation>
        <location evidence="1">Cell membrane</location>
        <topology evidence="1">Multi-pass membrane protein</topology>
    </subcellularLocation>
</comment>
<dbReference type="InterPro" id="IPR050297">
    <property type="entry name" value="LipidA_mod_glycosyltrf_83"/>
</dbReference>
<feature type="transmembrane region" description="Helical" evidence="8">
    <location>
        <begin position="319"/>
        <end position="339"/>
    </location>
</feature>
<evidence type="ECO:0000256" key="4">
    <source>
        <dbReference type="ARBA" id="ARBA00022679"/>
    </source>
</evidence>
<organism evidence="10 11">
    <name type="scientific">Algimonas ampicilliniresistens</name>
    <dbReference type="NCBI Taxonomy" id="1298735"/>
    <lineage>
        <taxon>Bacteria</taxon>
        <taxon>Pseudomonadati</taxon>
        <taxon>Pseudomonadota</taxon>
        <taxon>Alphaproteobacteria</taxon>
        <taxon>Maricaulales</taxon>
        <taxon>Robiginitomaculaceae</taxon>
        <taxon>Algimonas</taxon>
    </lineage>
</organism>
<proteinExistence type="predicted"/>